<keyword evidence="4" id="KW-1185">Reference proteome</keyword>
<gene>
    <name evidence="3" type="ORF">R3P38DRAFT_2525090</name>
    <name evidence="2" type="ORF">R3P38DRAFT_2534831</name>
</gene>
<name>A0AAW0BRR5_9AGAR</name>
<feature type="region of interest" description="Disordered" evidence="1">
    <location>
        <begin position="1"/>
        <end position="22"/>
    </location>
</feature>
<evidence type="ECO:0000256" key="1">
    <source>
        <dbReference type="SAM" id="MobiDB-lite"/>
    </source>
</evidence>
<reference evidence="3 4" key="1">
    <citation type="journal article" date="2024" name="J Genomics">
        <title>Draft genome sequencing and assembly of Favolaschia claudopus CIRM-BRFM 2984 isolated from oak limbs.</title>
        <authorList>
            <person name="Navarro D."/>
            <person name="Drula E."/>
            <person name="Chaduli D."/>
            <person name="Cazenave R."/>
            <person name="Ahrendt S."/>
            <person name="Wang J."/>
            <person name="Lipzen A."/>
            <person name="Daum C."/>
            <person name="Barry K."/>
            <person name="Grigoriev I.V."/>
            <person name="Favel A."/>
            <person name="Rosso M.N."/>
            <person name="Martin F."/>
        </authorList>
    </citation>
    <scope>NUCLEOTIDE SEQUENCE [LARGE SCALE GENOMIC DNA]</scope>
    <source>
        <strain evidence="3 4">CIRM-BRFM 2984</strain>
    </source>
</reference>
<dbReference type="EMBL" id="JAWWNJ010000027">
    <property type="protein sequence ID" value="KAK7029227.1"/>
    <property type="molecule type" value="Genomic_DNA"/>
</dbReference>
<evidence type="ECO:0008006" key="5">
    <source>
        <dbReference type="Google" id="ProtNLM"/>
    </source>
</evidence>
<sequence length="57" mass="6224">SNPLDTTSLPATPAPRTQTLPSRDVFHNVQTAIRPLLTGIQTAEQLDELVQSLNDLQ</sequence>
<evidence type="ECO:0000313" key="2">
    <source>
        <dbReference type="EMBL" id="KAK7020955.1"/>
    </source>
</evidence>
<dbReference type="Proteomes" id="UP001362999">
    <property type="component" value="Unassembled WGS sequence"/>
</dbReference>
<feature type="non-terminal residue" evidence="3">
    <location>
        <position position="1"/>
    </location>
</feature>
<proteinExistence type="predicted"/>
<dbReference type="EMBL" id="JAWWNJ010000040">
    <property type="protein sequence ID" value="KAK7020955.1"/>
    <property type="molecule type" value="Genomic_DNA"/>
</dbReference>
<evidence type="ECO:0000313" key="3">
    <source>
        <dbReference type="EMBL" id="KAK7029227.1"/>
    </source>
</evidence>
<comment type="caution">
    <text evidence="3">The sequence shown here is derived from an EMBL/GenBank/DDBJ whole genome shotgun (WGS) entry which is preliminary data.</text>
</comment>
<accession>A0AAW0BRR5</accession>
<evidence type="ECO:0000313" key="4">
    <source>
        <dbReference type="Proteomes" id="UP001362999"/>
    </source>
</evidence>
<organism evidence="3 4">
    <name type="scientific">Favolaschia claudopus</name>
    <dbReference type="NCBI Taxonomy" id="2862362"/>
    <lineage>
        <taxon>Eukaryota</taxon>
        <taxon>Fungi</taxon>
        <taxon>Dikarya</taxon>
        <taxon>Basidiomycota</taxon>
        <taxon>Agaricomycotina</taxon>
        <taxon>Agaricomycetes</taxon>
        <taxon>Agaricomycetidae</taxon>
        <taxon>Agaricales</taxon>
        <taxon>Marasmiineae</taxon>
        <taxon>Mycenaceae</taxon>
        <taxon>Favolaschia</taxon>
    </lineage>
</organism>
<dbReference type="AlphaFoldDB" id="A0AAW0BRR5"/>
<protein>
    <recommendedName>
        <fullName evidence="5">WW domain containing adaptor with coiled-coil</fullName>
    </recommendedName>
</protein>
<feature type="compositionally biased region" description="Polar residues" evidence="1">
    <location>
        <begin position="1"/>
        <end position="21"/>
    </location>
</feature>